<feature type="compositionally biased region" description="Basic and acidic residues" evidence="1">
    <location>
        <begin position="613"/>
        <end position="639"/>
    </location>
</feature>
<feature type="compositionally biased region" description="Basic and acidic residues" evidence="1">
    <location>
        <begin position="339"/>
        <end position="348"/>
    </location>
</feature>
<comment type="caution">
    <text evidence="2">The sequence shown here is derived from an EMBL/GenBank/DDBJ whole genome shotgun (WGS) entry which is preliminary data.</text>
</comment>
<feature type="compositionally biased region" description="Basic residues" evidence="1">
    <location>
        <begin position="472"/>
        <end position="493"/>
    </location>
</feature>
<evidence type="ECO:0000256" key="1">
    <source>
        <dbReference type="SAM" id="MobiDB-lite"/>
    </source>
</evidence>
<proteinExistence type="predicted"/>
<evidence type="ECO:0000313" key="2">
    <source>
        <dbReference type="EMBL" id="EJK73425.1"/>
    </source>
</evidence>
<sequence>MRDRNIMKRREKSYTNDENDENVENRGPTAAASPPELKKPPQKPRARSRTADAGPSLLEGVDTSTLTRHLKCLLPPDRLRALSSEGDGDCASVADAPSRLRTRPYSTRPGDGVLITHGEADAAGLGGRGLKALGFALRNYGRPAGGGGSGGGRGPSWPTCGSPTAASSARTDTRTGTGTKTTRTSTAAVPGSRGAGAVRLGQPEPADTRPPGVPRQVRRPPVPGTGPGGGRRPPLAGGPVEPVRGARVPRPELERTVRVGPVGTPRRAAGVVRAVPRPVVEQPRGRRQPRDRRARGHPRAGRHEAPGRQGGGQRDRPAGCPVAPRVGPSQLDLAKIRPRREPLRDQGRVDGGPPPSVGHRLRHVDPPGHDRVEPHPEIPLGEHTVRTQRPLAVGTPGPRRQRRQRGAVRRRARPGGRDVPPRDDVAAVPRGEGTPHRPAEGTRPPLPGHVQPRRGGADTPVPSPAGPVLRRERARHRRAPRAVVHPRRAQPRRGIRDDDGEGRGVRERGRDGLRRRDVPVGRRGGRVQGEPRGDTAPGGGEREAEGEPGGDTAPGGGEREAEGEPGGDTAPGGGEREAEGEPGGDTAPGGGEREAEEGARGRVHPRRAQPRRGIRDDDGEGRGVRERGRDGLRRRDVPVGRRGGRVQGEPRGDTAPGGGEREAAQGEK</sequence>
<feature type="compositionally biased region" description="Low complexity" evidence="1">
    <location>
        <begin position="262"/>
        <end position="282"/>
    </location>
</feature>
<dbReference type="EMBL" id="AGNL01004504">
    <property type="protein sequence ID" value="EJK73425.1"/>
    <property type="molecule type" value="Genomic_DNA"/>
</dbReference>
<feature type="compositionally biased region" description="Basic residues" evidence="1">
    <location>
        <begin position="285"/>
        <end position="300"/>
    </location>
</feature>
<dbReference type="Proteomes" id="UP000266841">
    <property type="component" value="Unassembled WGS sequence"/>
</dbReference>
<feature type="compositionally biased region" description="Basic and acidic residues" evidence="1">
    <location>
        <begin position="363"/>
        <end position="376"/>
    </location>
</feature>
<name>K0T6X9_THAOC</name>
<feature type="compositionally biased region" description="Basic and acidic residues" evidence="1">
    <location>
        <begin position="659"/>
        <end position="668"/>
    </location>
</feature>
<feature type="compositionally biased region" description="Basic and acidic residues" evidence="1">
    <location>
        <begin position="1"/>
        <end position="15"/>
    </location>
</feature>
<dbReference type="AlphaFoldDB" id="K0T6X9"/>
<feature type="compositionally biased region" description="Basic residues" evidence="1">
    <location>
        <begin position="601"/>
        <end position="612"/>
    </location>
</feature>
<feature type="compositionally biased region" description="Basic and acidic residues" evidence="1">
    <location>
        <begin position="591"/>
        <end position="600"/>
    </location>
</feature>
<protein>
    <submittedName>
        <fullName evidence="2">Uncharacterized protein</fullName>
    </submittedName>
</protein>
<feature type="compositionally biased region" description="Gly residues" evidence="1">
    <location>
        <begin position="547"/>
        <end position="556"/>
    </location>
</feature>
<evidence type="ECO:0000313" key="3">
    <source>
        <dbReference type="Proteomes" id="UP000266841"/>
    </source>
</evidence>
<dbReference type="OMA" id="PNDRVAN"/>
<accession>K0T6X9</accession>
<feature type="compositionally biased region" description="Basic residues" evidence="1">
    <location>
        <begin position="399"/>
        <end position="414"/>
    </location>
</feature>
<reference evidence="2 3" key="1">
    <citation type="journal article" date="2012" name="Genome Biol.">
        <title>Genome and low-iron response of an oceanic diatom adapted to chronic iron limitation.</title>
        <authorList>
            <person name="Lommer M."/>
            <person name="Specht M."/>
            <person name="Roy A.S."/>
            <person name="Kraemer L."/>
            <person name="Andreson R."/>
            <person name="Gutowska M.A."/>
            <person name="Wolf J."/>
            <person name="Bergner S.V."/>
            <person name="Schilhabel M.B."/>
            <person name="Klostermeier U.C."/>
            <person name="Beiko R.G."/>
            <person name="Rosenstiel P."/>
            <person name="Hippler M."/>
            <person name="Laroche J."/>
        </authorList>
    </citation>
    <scope>NUCLEOTIDE SEQUENCE [LARGE SCALE GENOMIC DNA]</scope>
    <source>
        <strain evidence="2 3">CCMP1005</strain>
    </source>
</reference>
<gene>
    <name evidence="2" type="ORF">THAOC_04952</name>
</gene>
<feature type="compositionally biased region" description="Basic and acidic residues" evidence="1">
    <location>
        <begin position="415"/>
        <end position="425"/>
    </location>
</feature>
<feature type="compositionally biased region" description="Basic and acidic residues" evidence="1">
    <location>
        <begin position="494"/>
        <end position="520"/>
    </location>
</feature>
<feature type="region of interest" description="Disordered" evidence="1">
    <location>
        <begin position="142"/>
        <end position="668"/>
    </location>
</feature>
<feature type="compositionally biased region" description="Gly residues" evidence="1">
    <location>
        <begin position="581"/>
        <end position="590"/>
    </location>
</feature>
<feature type="region of interest" description="Disordered" evidence="1">
    <location>
        <begin position="1"/>
        <end position="66"/>
    </location>
</feature>
<feature type="compositionally biased region" description="Gly residues" evidence="1">
    <location>
        <begin position="143"/>
        <end position="154"/>
    </location>
</feature>
<organism evidence="2 3">
    <name type="scientific">Thalassiosira oceanica</name>
    <name type="common">Marine diatom</name>
    <dbReference type="NCBI Taxonomy" id="159749"/>
    <lineage>
        <taxon>Eukaryota</taxon>
        <taxon>Sar</taxon>
        <taxon>Stramenopiles</taxon>
        <taxon>Ochrophyta</taxon>
        <taxon>Bacillariophyta</taxon>
        <taxon>Coscinodiscophyceae</taxon>
        <taxon>Thalassiosirophycidae</taxon>
        <taxon>Thalassiosirales</taxon>
        <taxon>Thalassiosiraceae</taxon>
        <taxon>Thalassiosira</taxon>
    </lineage>
</organism>
<feature type="compositionally biased region" description="Gly residues" evidence="1">
    <location>
        <begin position="564"/>
        <end position="573"/>
    </location>
</feature>
<feature type="compositionally biased region" description="Low complexity" evidence="1">
    <location>
        <begin position="164"/>
        <end position="188"/>
    </location>
</feature>
<keyword evidence="3" id="KW-1185">Reference proteome</keyword>